<gene>
    <name evidence="1" type="ORF">D9V37_07135</name>
</gene>
<dbReference type="InterPro" id="IPR009351">
    <property type="entry name" value="AlkZ-like"/>
</dbReference>
<proteinExistence type="predicted"/>
<name>A0A3L8P3J8_9ACTN</name>
<evidence type="ECO:0000313" key="2">
    <source>
        <dbReference type="Proteomes" id="UP000281708"/>
    </source>
</evidence>
<dbReference type="Proteomes" id="UP000281708">
    <property type="component" value="Unassembled WGS sequence"/>
</dbReference>
<organism evidence="1 2">
    <name type="scientific">Nocardioides mangrovicus</name>
    <dbReference type="NCBI Taxonomy" id="2478913"/>
    <lineage>
        <taxon>Bacteria</taxon>
        <taxon>Bacillati</taxon>
        <taxon>Actinomycetota</taxon>
        <taxon>Actinomycetes</taxon>
        <taxon>Propionibacteriales</taxon>
        <taxon>Nocardioidaceae</taxon>
        <taxon>Nocardioides</taxon>
    </lineage>
</organism>
<accession>A0A3L8P3J8</accession>
<dbReference type="RefSeq" id="WP_121805449.1">
    <property type="nucleotide sequence ID" value="NZ_RDBE01000006.1"/>
</dbReference>
<keyword evidence="1" id="KW-0238">DNA-binding</keyword>
<keyword evidence="2" id="KW-1185">Reference proteome</keyword>
<dbReference type="OrthoDB" id="9148135at2"/>
<sequence length="393" mass="42378">MRTVSDAERRARLGRRHALAAPEADAESATRAVVCLHGTEPASVYLSVAARTPSSMTDVEHALYEDRSIVRNLAMRRTVFGFPRDLLPAAYGSAGARVAGIQYRRLLAEAAQAGVADPEAWAVTQTDALLALLAERGPMPLAAVRRELPELGRTVTRSAGKSYEAQTSLARALLVVLDARGVLTRGRNTAGWKTSRPAWVPVGDWVGAPVEPLAEQEGYAELVSRWLLRFGPGTEDDVVWWLGATKAAVRRALADVGAVAVALEDGTPAWLHPDDTDEVDAPEAWAALLPSLDPTTMGWKGRGFYLGEHAEHIFDRNGNGGPTAWWNGRIVGGWTQDDDGRVVVVPVDGWPRGAKRVLEDRAEELTAWLGGDVVRSIYQSPLIRSYAAGGSPT</sequence>
<protein>
    <submittedName>
        <fullName evidence="1">Winged helix DNA-binding domain-containing protein</fullName>
    </submittedName>
</protein>
<reference evidence="1 2" key="1">
    <citation type="submission" date="2018-10" db="EMBL/GenBank/DDBJ databases">
        <title>Marmoricola sp. 4Q3S-7 whole genome shotgun sequence.</title>
        <authorList>
            <person name="Li F."/>
        </authorList>
    </citation>
    <scope>NUCLEOTIDE SEQUENCE [LARGE SCALE GENOMIC DNA]</scope>
    <source>
        <strain evidence="1 2">4Q3S-7</strain>
    </source>
</reference>
<comment type="caution">
    <text evidence="1">The sequence shown here is derived from an EMBL/GenBank/DDBJ whole genome shotgun (WGS) entry which is preliminary data.</text>
</comment>
<dbReference type="GO" id="GO:0003677">
    <property type="term" value="F:DNA binding"/>
    <property type="evidence" value="ECO:0007669"/>
    <property type="project" value="UniProtKB-KW"/>
</dbReference>
<dbReference type="PANTHER" id="PTHR38479">
    <property type="entry name" value="LMO0824 PROTEIN"/>
    <property type="match status" value="1"/>
</dbReference>
<dbReference type="AlphaFoldDB" id="A0A3L8P3J8"/>
<dbReference type="EMBL" id="RDBE01000006">
    <property type="protein sequence ID" value="RLV49684.1"/>
    <property type="molecule type" value="Genomic_DNA"/>
</dbReference>
<evidence type="ECO:0000313" key="1">
    <source>
        <dbReference type="EMBL" id="RLV49684.1"/>
    </source>
</evidence>
<dbReference type="Pfam" id="PF06224">
    <property type="entry name" value="AlkZ-like"/>
    <property type="match status" value="1"/>
</dbReference>
<dbReference type="PANTHER" id="PTHR38479:SF2">
    <property type="entry name" value="WINGED HELIX DNA-BINDING DOMAIN-CONTAINING PROTEIN"/>
    <property type="match status" value="1"/>
</dbReference>